<dbReference type="Pfam" id="PF00722">
    <property type="entry name" value="Glyco_hydro_16"/>
    <property type="match status" value="1"/>
</dbReference>
<feature type="domain" description="F5/8 type C" evidence="5">
    <location>
        <begin position="1896"/>
        <end position="2043"/>
    </location>
</feature>
<dbReference type="PROSITE" id="PS50022">
    <property type="entry name" value="FA58C_3"/>
    <property type="match status" value="2"/>
</dbReference>
<dbReference type="Pfam" id="PF02018">
    <property type="entry name" value="CBM_4_9"/>
    <property type="match status" value="3"/>
</dbReference>
<evidence type="ECO:0000259" key="6">
    <source>
        <dbReference type="PROSITE" id="PS51272"/>
    </source>
</evidence>
<feature type="region of interest" description="Disordered" evidence="3">
    <location>
        <begin position="1781"/>
        <end position="1806"/>
    </location>
</feature>
<dbReference type="InterPro" id="IPR050546">
    <property type="entry name" value="Glycosyl_Hydrlase_16"/>
</dbReference>
<dbReference type="SUPFAM" id="SSF49899">
    <property type="entry name" value="Concanavalin A-like lectins/glucanases"/>
    <property type="match status" value="1"/>
</dbReference>
<evidence type="ECO:0000256" key="2">
    <source>
        <dbReference type="ARBA" id="ARBA00022801"/>
    </source>
</evidence>
<feature type="domain" description="SLH" evidence="6">
    <location>
        <begin position="70"/>
        <end position="127"/>
    </location>
</feature>
<dbReference type="CDD" id="cd08023">
    <property type="entry name" value="GH16_laminarinase_like"/>
    <property type="match status" value="1"/>
</dbReference>
<dbReference type="InterPro" id="IPR000757">
    <property type="entry name" value="Beta-glucanase-like"/>
</dbReference>
<feature type="region of interest" description="Disordered" evidence="3">
    <location>
        <begin position="410"/>
        <end position="458"/>
    </location>
</feature>
<evidence type="ECO:0000313" key="9">
    <source>
        <dbReference type="Proteomes" id="UP000609323"/>
    </source>
</evidence>
<evidence type="ECO:0000259" key="7">
    <source>
        <dbReference type="PROSITE" id="PS51762"/>
    </source>
</evidence>
<dbReference type="InterPro" id="IPR003305">
    <property type="entry name" value="CenC_carb-bd"/>
</dbReference>
<dbReference type="PROSITE" id="PS51762">
    <property type="entry name" value="GH16_2"/>
    <property type="match status" value="1"/>
</dbReference>
<dbReference type="InterPro" id="IPR000421">
    <property type="entry name" value="FA58C"/>
</dbReference>
<dbReference type="Pfam" id="PF07550">
    <property type="entry name" value="Shr-like_HID"/>
    <property type="match status" value="4"/>
</dbReference>
<dbReference type="Gene3D" id="2.60.120.200">
    <property type="match status" value="1"/>
</dbReference>
<feature type="domain" description="GH16" evidence="7">
    <location>
        <begin position="529"/>
        <end position="802"/>
    </location>
</feature>
<keyword evidence="4" id="KW-0732">Signal</keyword>
<feature type="domain" description="F5/8 type C" evidence="5">
    <location>
        <begin position="1640"/>
        <end position="1780"/>
    </location>
</feature>
<dbReference type="Pfam" id="PF00754">
    <property type="entry name" value="F5_F8_type_C"/>
    <property type="match status" value="2"/>
</dbReference>
<evidence type="ECO:0000256" key="3">
    <source>
        <dbReference type="SAM" id="MobiDB-lite"/>
    </source>
</evidence>
<evidence type="ECO:0000256" key="4">
    <source>
        <dbReference type="SAM" id="SignalP"/>
    </source>
</evidence>
<keyword evidence="2" id="KW-0378">Hydrolase</keyword>
<protein>
    <submittedName>
        <fullName evidence="8">Uncharacterized protein</fullName>
    </submittedName>
</protein>
<feature type="signal peptide" evidence="4">
    <location>
        <begin position="1"/>
        <end position="31"/>
    </location>
</feature>
<dbReference type="Pfam" id="PF00395">
    <property type="entry name" value="SLH"/>
    <property type="match status" value="3"/>
</dbReference>
<gene>
    <name evidence="8" type="ORF">GCM10010917_00370</name>
</gene>
<name>A0ABQ1FL34_9BACL</name>
<dbReference type="Gene3D" id="2.60.120.260">
    <property type="entry name" value="Galactose-binding domain-like"/>
    <property type="match status" value="6"/>
</dbReference>
<feature type="domain" description="SLH" evidence="6">
    <location>
        <begin position="128"/>
        <end position="191"/>
    </location>
</feature>
<dbReference type="InterPro" id="IPR001119">
    <property type="entry name" value="SLH_dom"/>
</dbReference>
<dbReference type="InterPro" id="IPR008979">
    <property type="entry name" value="Galactose-bd-like_sf"/>
</dbReference>
<comment type="similarity">
    <text evidence="1">Belongs to the glycosyl hydrolase 16 family.</text>
</comment>
<feature type="region of interest" description="Disordered" evidence="3">
    <location>
        <begin position="1890"/>
        <end position="1928"/>
    </location>
</feature>
<comment type="caution">
    <text evidence="8">The sequence shown here is derived from an EMBL/GenBank/DDBJ whole genome shotgun (WGS) entry which is preliminary data.</text>
</comment>
<feature type="chain" id="PRO_5046535932" evidence="4">
    <location>
        <begin position="32"/>
        <end position="2043"/>
    </location>
</feature>
<sequence>MTLSMGKNNRLRRQIAAVLFGTVLLAGQLPAAGWAAPVSGSASAFASTGSGTAIPPTLPGAVSVLTDGVSAGSTFKDVQGTWASGSIGKWAALGLVEGSGGKFRPNDTVSRAEFAKLVNALFGYSVKSGTTFSDVAPNKWYAEQVGIALQAGYMEGYPDQLFKPETAVTRQEAAKIVASLFPLSKADSSAVTGGFADRSEIAGFAVQPLADLIQAGAVKGFADGTLRPKQPLTRAEAVVLLDRLAGEIVHKPGNVEGLKSDGGLLIASGAATIKDAEIKGNVLITAGVGEGDVTLDGLRTDGVLYVNGGGSHSVHLHNSSVGTVVVNKNGSPVRVVLEGNSKVGAMSVETGAVIEVGEQAEVANLQVEPSAGGTELSVKGTVGELHAQTAGITLNGEAVKQGAVLEVQSGKTAEKGEPKPSQPPAVPSGSGSTNGGGSGSGDNGGNNGGGGNSLITPVLTPDQDNNVLGRDVVLTFADNQAWRSAITEVLLNGRRLTLTEDYVIGAGSLTLKASVFTATGNQTVKIKAAGYADADVIQPMGEWQLVWSDEFDGSGTKLDSNGVDLDKWGYQNGTGAEYGLDGWGNNEQQYYSKDNLKVEDGKLTITAKKESMNGKPYTSGRLWTSPTFSKQYGRFEASIKMPEGEGFWPAFWMMPKDSVYGGWASSGELDIMEARGRLPGETSGTIHFGKPWPNNKSNGGDYHFPAGQSISSGFHTYAVEWEPGEIRWYVDGNLFHKANEWSSEGIGQPDKYAFPAPFDQPFYIILNLAVGGNFDGNVLPPDSKLPAEMQVDYVRAYELDGKPYKTPVEPVLAKEPIPTEARQPVDGSYIADPNFEQSLTDITTSSQPLSADKWNFLHTPDYGGAGSASIEPIDGRNFAKIIPTNGGNQNYSLQLIQYAPLVRGHVYKLSFDAKSNADRSIAVKMGGDADNGWSAYSDNFDVKLQSSLNHYEYRFVMGAQTDLTARLEFNVGLNTSPVWIGNVRLEETDQVVDPDGAKTPLDDGNHVYNGTFDLGTMDRMKYWSFRTDGADASASVDQNRRELTVDIRNGGGRPEAVQLLQKGINLLQSDSYELSFEAKADAQRTVNVRFLSKDGSTVYGNINDISIGTTVGKHTVSFTMPEQVTDPEGQLVFDLGSRTTADSTLTLDNIRLIRTTNNNVDYSKVSLYPLVNGDFSAGLAGWEPFTQGAAAGFSAADGMAKVSVTNVGTEAWNIMLNQSNLNLTKGFTYVLAFDAKSSVTRDTEVTLEDAAYNRRFDSGFISLEPDWQHYEYTVKSTADDNVALKFLLGKTPQAPNGAHEISFRNVVLEVKDAPLKRPPALAADATDNRFGQPVELGFKENEAWRTAIGSVLVNDRVLETGEYEVQPGSLVLHPSAFSSEGTYRITVKAEGYADTSVTQVLIASDGNLLVNGGFAQGKTGWELWVANEGDSTFDVKDGAAELNIHYFGGLDPQWGVPFSWYTQLMQSGVQVEAGKTYELSFRAWSSVDRPILIELTGYNNSQQLPFSITGDSQKVYTAVLKPSANATFTLKYLLGNVITGDQTTPDSEHVLHFDDIKLKEVKGGPQLTADTTENQAGHEIELTFPDDPGWREAISGVQINGNAAAMEKVTIGQSSIRLDPSLFLSPGSYTIAILADGYGANEVSQLILSASPNVALGKTASASSSVQAAANAVDGNPNTRWESESKDPQWFSVDLGGLYRIDSVLLNWEGAYGKTYQVQVSQAEQPGDDDWTDWYTENAGNGGQDLIFEEPAEARHVRVLGTARGTQYGYSLWEMEVYGTPAGDSGETGEDGGNPGPGTADPLAPPTVTADTYDNYTDRDLDLTFTADPLWEQAVTSVSLNGKELQKNTDYLLQAGILTLKAGSLAEPGVYTVLIKAAGYADVSIQQEVLPSGGEDGSGGSGDESPNLALHRPVTASSSNANFDPNVITDGDPQTRWEANWSEGAEAEWIYVDLGSLQQLQQLVVHWERAYPTHVDIQVADELTGNESDWQTVKSEELDKEDADLTQLIDLEPLAVSGRYLRLYMTGRHFEIYGPSIYEVEVY</sequence>
<evidence type="ECO:0000313" key="8">
    <source>
        <dbReference type="EMBL" id="GGA19695.1"/>
    </source>
</evidence>
<dbReference type="RefSeq" id="WP_094093718.1">
    <property type="nucleotide sequence ID" value="NZ_BMHF01000001.1"/>
</dbReference>
<dbReference type="InterPro" id="IPR013320">
    <property type="entry name" value="ConA-like_dom_sf"/>
</dbReference>
<dbReference type="SUPFAM" id="SSF49785">
    <property type="entry name" value="Galactose-binding domain-like"/>
    <property type="match status" value="6"/>
</dbReference>
<dbReference type="PANTHER" id="PTHR10963">
    <property type="entry name" value="GLYCOSYL HYDROLASE-RELATED"/>
    <property type="match status" value="1"/>
</dbReference>
<dbReference type="PANTHER" id="PTHR10963:SF55">
    <property type="entry name" value="GLYCOSIDE HYDROLASE FAMILY 16 PROTEIN"/>
    <property type="match status" value="1"/>
</dbReference>
<accession>A0ABQ1FL34</accession>
<dbReference type="Proteomes" id="UP000609323">
    <property type="component" value="Unassembled WGS sequence"/>
</dbReference>
<proteinExistence type="inferred from homology"/>
<feature type="compositionally biased region" description="Gly residues" evidence="3">
    <location>
        <begin position="432"/>
        <end position="452"/>
    </location>
</feature>
<evidence type="ECO:0000259" key="5">
    <source>
        <dbReference type="PROSITE" id="PS50022"/>
    </source>
</evidence>
<dbReference type="EMBL" id="BMHF01000001">
    <property type="protein sequence ID" value="GGA19695.1"/>
    <property type="molecule type" value="Genomic_DNA"/>
</dbReference>
<keyword evidence="9" id="KW-1185">Reference proteome</keyword>
<dbReference type="PROSITE" id="PS51272">
    <property type="entry name" value="SLH"/>
    <property type="match status" value="3"/>
</dbReference>
<organism evidence="8 9">
    <name type="scientific">Paenibacillus physcomitrellae</name>
    <dbReference type="NCBI Taxonomy" id="1619311"/>
    <lineage>
        <taxon>Bacteria</taxon>
        <taxon>Bacillati</taxon>
        <taxon>Bacillota</taxon>
        <taxon>Bacilli</taxon>
        <taxon>Bacillales</taxon>
        <taxon>Paenibacillaceae</taxon>
        <taxon>Paenibacillus</taxon>
    </lineage>
</organism>
<dbReference type="InterPro" id="IPR011432">
    <property type="entry name" value="Shr-like_HID"/>
</dbReference>
<feature type="domain" description="SLH" evidence="6">
    <location>
        <begin position="192"/>
        <end position="255"/>
    </location>
</feature>
<reference evidence="9" key="1">
    <citation type="journal article" date="2019" name="Int. J. Syst. Evol. Microbiol.">
        <title>The Global Catalogue of Microorganisms (GCM) 10K type strain sequencing project: providing services to taxonomists for standard genome sequencing and annotation.</title>
        <authorList>
            <consortium name="The Broad Institute Genomics Platform"/>
            <consortium name="The Broad Institute Genome Sequencing Center for Infectious Disease"/>
            <person name="Wu L."/>
            <person name="Ma J."/>
        </authorList>
    </citation>
    <scope>NUCLEOTIDE SEQUENCE [LARGE SCALE GENOMIC DNA]</scope>
    <source>
        <strain evidence="9">CGMCC 1.15044</strain>
    </source>
</reference>
<dbReference type="SMART" id="SM00231">
    <property type="entry name" value="FA58C"/>
    <property type="match status" value="1"/>
</dbReference>
<evidence type="ECO:0000256" key="1">
    <source>
        <dbReference type="ARBA" id="ARBA00006865"/>
    </source>
</evidence>